<protein>
    <submittedName>
        <fullName evidence="1">Uncharacterized protein</fullName>
    </submittedName>
</protein>
<dbReference type="OrthoDB" id="95602at2759"/>
<dbReference type="InParanoid" id="D0NKC5"/>
<gene>
    <name evidence="1" type="ORF">PITG_12341</name>
</gene>
<dbReference type="EMBL" id="DS028143">
    <property type="protein sequence ID" value="EEY60061.1"/>
    <property type="molecule type" value="Genomic_DNA"/>
</dbReference>
<reference evidence="2" key="1">
    <citation type="journal article" date="2009" name="Nature">
        <title>Genome sequence and analysis of the Irish potato famine pathogen Phytophthora infestans.</title>
        <authorList>
            <consortium name="The Broad Institute Genome Sequencing Platform"/>
            <person name="Haas B.J."/>
            <person name="Kamoun S."/>
            <person name="Zody M.C."/>
            <person name="Jiang R.H."/>
            <person name="Handsaker R.E."/>
            <person name="Cano L.M."/>
            <person name="Grabherr M."/>
            <person name="Kodira C.D."/>
            <person name="Raffaele S."/>
            <person name="Torto-Alalibo T."/>
            <person name="Bozkurt T.O."/>
            <person name="Ah-Fong A.M."/>
            <person name="Alvarado L."/>
            <person name="Anderson V.L."/>
            <person name="Armstrong M.R."/>
            <person name="Avrova A."/>
            <person name="Baxter L."/>
            <person name="Beynon J."/>
            <person name="Boevink P.C."/>
            <person name="Bollmann S.R."/>
            <person name="Bos J.I."/>
            <person name="Bulone V."/>
            <person name="Cai G."/>
            <person name="Cakir C."/>
            <person name="Carrington J.C."/>
            <person name="Chawner M."/>
            <person name="Conti L."/>
            <person name="Costanzo S."/>
            <person name="Ewan R."/>
            <person name="Fahlgren N."/>
            <person name="Fischbach M.A."/>
            <person name="Fugelstad J."/>
            <person name="Gilroy E.M."/>
            <person name="Gnerre S."/>
            <person name="Green P.J."/>
            <person name="Grenville-Briggs L.J."/>
            <person name="Griffith J."/>
            <person name="Grunwald N.J."/>
            <person name="Horn K."/>
            <person name="Horner N.R."/>
            <person name="Hu C.H."/>
            <person name="Huitema E."/>
            <person name="Jeong D.H."/>
            <person name="Jones A.M."/>
            <person name="Jones J.D."/>
            <person name="Jones R.W."/>
            <person name="Karlsson E.K."/>
            <person name="Kunjeti S.G."/>
            <person name="Lamour K."/>
            <person name="Liu Z."/>
            <person name="Ma L."/>
            <person name="Maclean D."/>
            <person name="Chibucos M.C."/>
            <person name="McDonald H."/>
            <person name="McWalters J."/>
            <person name="Meijer H.J."/>
            <person name="Morgan W."/>
            <person name="Morris P.F."/>
            <person name="Munro C.A."/>
            <person name="O'Neill K."/>
            <person name="Ospina-Giraldo M."/>
            <person name="Pinzon A."/>
            <person name="Pritchard L."/>
            <person name="Ramsahoye B."/>
            <person name="Ren Q."/>
            <person name="Restrepo S."/>
            <person name="Roy S."/>
            <person name="Sadanandom A."/>
            <person name="Savidor A."/>
            <person name="Schornack S."/>
            <person name="Schwartz D.C."/>
            <person name="Schumann U.D."/>
            <person name="Schwessinger B."/>
            <person name="Seyer L."/>
            <person name="Sharpe T."/>
            <person name="Silvar C."/>
            <person name="Song J."/>
            <person name="Studholme D.J."/>
            <person name="Sykes S."/>
            <person name="Thines M."/>
            <person name="van de Vondervoort P.J."/>
            <person name="Phuntumart V."/>
            <person name="Wawra S."/>
            <person name="Weide R."/>
            <person name="Win J."/>
            <person name="Young C."/>
            <person name="Zhou S."/>
            <person name="Fry W."/>
            <person name="Meyers B.C."/>
            <person name="van West P."/>
            <person name="Ristaino J."/>
            <person name="Govers F."/>
            <person name="Birch P.R."/>
            <person name="Whisson S.C."/>
            <person name="Judelson H.S."/>
            <person name="Nusbaum C."/>
        </authorList>
    </citation>
    <scope>NUCLEOTIDE SEQUENCE [LARGE SCALE GENOMIC DNA]</scope>
    <source>
        <strain evidence="2">T30-4</strain>
    </source>
</reference>
<dbReference type="KEGG" id="pif:PITG_12341"/>
<sequence length="240" mass="27710">MYSINAQQLQVAKIQSALSQCRTDQQYYPLYSHIKLTKDWKERRATLLAMRDLKIRSALERIKFPGVKSLQQVFDALSYYKNNMEIIISEQLGHITIRDDYDEVNEEAFHARILSTNEDNITTEGNVVSFRAMLSDGYNGQPCAVMVGDSVDEDEIYPYLPHRHVRKDISTAVVLTADKSARDKTNVVVTMRRAAFYKVRRPEFPVTFCELENLREATTQWSDVMLKTIRGILYPATFNP</sequence>
<name>D0NKC5_PHYIT</name>
<organism evidence="1 2">
    <name type="scientific">Phytophthora infestans (strain T30-4)</name>
    <name type="common">Potato late blight agent</name>
    <dbReference type="NCBI Taxonomy" id="403677"/>
    <lineage>
        <taxon>Eukaryota</taxon>
        <taxon>Sar</taxon>
        <taxon>Stramenopiles</taxon>
        <taxon>Oomycota</taxon>
        <taxon>Peronosporomycetes</taxon>
        <taxon>Peronosporales</taxon>
        <taxon>Peronosporaceae</taxon>
        <taxon>Phytophthora</taxon>
    </lineage>
</organism>
<dbReference type="eggNOG" id="ENOG502RDIK">
    <property type="taxonomic scope" value="Eukaryota"/>
</dbReference>
<dbReference type="OMA" id="KYFESHE"/>
<dbReference type="GeneID" id="9478218"/>
<dbReference type="AlphaFoldDB" id="D0NKC5"/>
<proteinExistence type="predicted"/>
<evidence type="ECO:0000313" key="2">
    <source>
        <dbReference type="Proteomes" id="UP000006643"/>
    </source>
</evidence>
<accession>D0NKC5</accession>
<dbReference type="VEuPathDB" id="FungiDB:PITG_12341"/>
<dbReference type="Proteomes" id="UP000006643">
    <property type="component" value="Unassembled WGS sequence"/>
</dbReference>
<dbReference type="HOGENOM" id="CLU_036567_2_0_1"/>
<dbReference type="RefSeq" id="XP_002900268.1">
    <property type="nucleotide sequence ID" value="XM_002900222.1"/>
</dbReference>
<evidence type="ECO:0000313" key="1">
    <source>
        <dbReference type="EMBL" id="EEY60061.1"/>
    </source>
</evidence>
<keyword evidence="2" id="KW-1185">Reference proteome</keyword>